<evidence type="ECO:0000256" key="1">
    <source>
        <dbReference type="SAM" id="Coils"/>
    </source>
</evidence>
<gene>
    <name evidence="3" type="ORF">GSLYS_00006670001</name>
</gene>
<evidence type="ECO:0000259" key="2">
    <source>
        <dbReference type="Pfam" id="PF00386"/>
    </source>
</evidence>
<sequence length="480" mass="53784">MAHQMNIVKMKINLIKAQKAELHESVDAFVNKHAPDSLETQAPAVSNVTEINAILDTVLVILVQTCSAFGSEIENITQNIPLLTFKKQSALDQPTSDVAASAPWVLNMQRRIEGLETRTIHEELPHTDLEKDNQTLSKIEELSDKIQLLNCRLEDMEKKQTTSFERALENAANVKTMVQQMEDENKQSFISKNDFTDWMVKMNKSVEDLGNKYDDTQYDLGNLMEQSKEWDEGFKSIKAAMVTLETTEESIEKCVRKQLEDRKVEDVEESGLCQLEQKVEDLDSLCRQICQLVASRLDSLFKLQMILNEKKLKDEIQTKSIPEYSYPLLSFEEGACSQEDNDNDDDSNEDSYGFTAYFDAVCSVEQNEQLSCFADILHDESNDFDESTGEFTAPISGLYLASVGLRQVGDGKIRVHVKCRSGNGQVAVVCKAMSCGDGSSSCGIGVVRMDAGDTLFVKVTSIEEEPQLSPFTSFTCCLLN</sequence>
<keyword evidence="4" id="KW-1185">Reference proteome</keyword>
<dbReference type="Proteomes" id="UP001497497">
    <property type="component" value="Unassembled WGS sequence"/>
</dbReference>
<accession>A0AAV2HFI3</accession>
<dbReference type="Gene3D" id="2.60.120.40">
    <property type="match status" value="1"/>
</dbReference>
<evidence type="ECO:0000313" key="4">
    <source>
        <dbReference type="Proteomes" id="UP001497497"/>
    </source>
</evidence>
<dbReference type="AlphaFoldDB" id="A0AAV2HFI3"/>
<organism evidence="3 4">
    <name type="scientific">Lymnaea stagnalis</name>
    <name type="common">Great pond snail</name>
    <name type="synonym">Helix stagnalis</name>
    <dbReference type="NCBI Taxonomy" id="6523"/>
    <lineage>
        <taxon>Eukaryota</taxon>
        <taxon>Metazoa</taxon>
        <taxon>Spiralia</taxon>
        <taxon>Lophotrochozoa</taxon>
        <taxon>Mollusca</taxon>
        <taxon>Gastropoda</taxon>
        <taxon>Heterobranchia</taxon>
        <taxon>Euthyneura</taxon>
        <taxon>Panpulmonata</taxon>
        <taxon>Hygrophila</taxon>
        <taxon>Lymnaeoidea</taxon>
        <taxon>Lymnaeidae</taxon>
        <taxon>Lymnaea</taxon>
    </lineage>
</organism>
<feature type="domain" description="C1q" evidence="2">
    <location>
        <begin position="354"/>
        <end position="461"/>
    </location>
</feature>
<dbReference type="Pfam" id="PF00386">
    <property type="entry name" value="C1q"/>
    <property type="match status" value="1"/>
</dbReference>
<dbReference type="EMBL" id="CAXITT010000121">
    <property type="protein sequence ID" value="CAL1532652.1"/>
    <property type="molecule type" value="Genomic_DNA"/>
</dbReference>
<proteinExistence type="predicted"/>
<keyword evidence="1" id="KW-0175">Coiled coil</keyword>
<name>A0AAV2HFI3_LYMST</name>
<reference evidence="3 4" key="1">
    <citation type="submission" date="2024-04" db="EMBL/GenBank/DDBJ databases">
        <authorList>
            <consortium name="Genoscope - CEA"/>
            <person name="William W."/>
        </authorList>
    </citation>
    <scope>NUCLEOTIDE SEQUENCE [LARGE SCALE GENOMIC DNA]</scope>
</reference>
<evidence type="ECO:0000313" key="3">
    <source>
        <dbReference type="EMBL" id="CAL1532652.1"/>
    </source>
</evidence>
<dbReference type="InterPro" id="IPR008983">
    <property type="entry name" value="Tumour_necrosis_fac-like_dom"/>
</dbReference>
<protein>
    <recommendedName>
        <fullName evidence="2">C1q domain-containing protein</fullName>
    </recommendedName>
</protein>
<feature type="coiled-coil region" evidence="1">
    <location>
        <begin position="139"/>
        <end position="184"/>
    </location>
</feature>
<dbReference type="InterPro" id="IPR001073">
    <property type="entry name" value="C1q_dom"/>
</dbReference>
<dbReference type="SUPFAM" id="SSF49842">
    <property type="entry name" value="TNF-like"/>
    <property type="match status" value="1"/>
</dbReference>
<comment type="caution">
    <text evidence="3">The sequence shown here is derived from an EMBL/GenBank/DDBJ whole genome shotgun (WGS) entry which is preliminary data.</text>
</comment>